<dbReference type="SMART" id="SM00560">
    <property type="entry name" value="LamGL"/>
    <property type="match status" value="1"/>
</dbReference>
<dbReference type="Proteomes" id="UP000182347">
    <property type="component" value="Unassembled WGS sequence"/>
</dbReference>
<dbReference type="InterPro" id="IPR036156">
    <property type="entry name" value="Beta-gal/glucu_dom_sf"/>
</dbReference>
<keyword evidence="16" id="KW-1185">Reference proteome</keyword>
<evidence type="ECO:0000256" key="6">
    <source>
        <dbReference type="ARBA" id="ARBA00022801"/>
    </source>
</evidence>
<organism evidence="15 16">
    <name type="scientific">Sediminibacillus halophilus</name>
    <dbReference type="NCBI Taxonomy" id="482461"/>
    <lineage>
        <taxon>Bacteria</taxon>
        <taxon>Bacillati</taxon>
        <taxon>Bacillota</taxon>
        <taxon>Bacilli</taxon>
        <taxon>Bacillales</taxon>
        <taxon>Bacillaceae</taxon>
        <taxon>Sediminibacillus</taxon>
    </lineage>
</organism>
<accession>A0A1G9NCR3</accession>
<dbReference type="PANTHER" id="PTHR46323">
    <property type="entry name" value="BETA-GALACTOSIDASE"/>
    <property type="match status" value="1"/>
</dbReference>
<comment type="similarity">
    <text evidence="2 10">Belongs to the glycosyl hydrolase 2 family.</text>
</comment>
<dbReference type="InterPro" id="IPR050347">
    <property type="entry name" value="Bact_Beta-galactosidase"/>
</dbReference>
<dbReference type="InterPro" id="IPR023230">
    <property type="entry name" value="Glyco_hydro_2_CS"/>
</dbReference>
<feature type="domain" description="Glycosyl hydrolase family 98 putative carbohydrate-binding module" evidence="13">
    <location>
        <begin position="1341"/>
        <end position="1484"/>
    </location>
</feature>
<dbReference type="InterPro" id="IPR013222">
    <property type="entry name" value="Glyco_hyd_98_carb-bd"/>
</dbReference>
<dbReference type="InterPro" id="IPR017853">
    <property type="entry name" value="GH"/>
</dbReference>
<dbReference type="SMART" id="SM01038">
    <property type="entry name" value="Bgal_small_N"/>
    <property type="match status" value="1"/>
</dbReference>
<dbReference type="EC" id="3.2.1.23" evidence="3 10"/>
<dbReference type="PROSITE" id="PS00719">
    <property type="entry name" value="GLYCOSYL_HYDROL_F2_1"/>
    <property type="match status" value="1"/>
</dbReference>
<feature type="domain" description="Beta galactosidase small chain/" evidence="14">
    <location>
        <begin position="970"/>
        <end position="1241"/>
    </location>
</feature>
<dbReference type="InterPro" id="IPR006558">
    <property type="entry name" value="LamG-like"/>
</dbReference>
<dbReference type="SUPFAM" id="SSF74650">
    <property type="entry name" value="Galactose mutarotase-like"/>
    <property type="match status" value="1"/>
</dbReference>
<dbReference type="Gene3D" id="2.60.40.10">
    <property type="entry name" value="Immunoglobulins"/>
    <property type="match status" value="2"/>
</dbReference>
<dbReference type="InterPro" id="IPR023232">
    <property type="entry name" value="Glyco_hydro_2_AS"/>
</dbReference>
<evidence type="ECO:0000259" key="12">
    <source>
        <dbReference type="SMART" id="SM00560"/>
    </source>
</evidence>
<evidence type="ECO:0000256" key="5">
    <source>
        <dbReference type="ARBA" id="ARBA00022729"/>
    </source>
</evidence>
<dbReference type="InterPro" id="IPR014718">
    <property type="entry name" value="GH-type_carb-bd"/>
</dbReference>
<dbReference type="Pfam" id="PF00703">
    <property type="entry name" value="Glyco_hydro_2"/>
    <property type="match status" value="1"/>
</dbReference>
<dbReference type="Gene3D" id="2.60.120.200">
    <property type="match status" value="1"/>
</dbReference>
<evidence type="ECO:0000256" key="7">
    <source>
        <dbReference type="ARBA" id="ARBA00023157"/>
    </source>
</evidence>
<dbReference type="InterPro" id="IPR011013">
    <property type="entry name" value="Gal_mutarotase_sf_dom"/>
</dbReference>
<dbReference type="Pfam" id="PF02837">
    <property type="entry name" value="Glyco_hydro_2_N"/>
    <property type="match status" value="1"/>
</dbReference>
<dbReference type="InterPro" id="IPR032312">
    <property type="entry name" value="LacZ_4"/>
</dbReference>
<feature type="domain" description="LamG-like jellyroll fold" evidence="12">
    <location>
        <begin position="639"/>
        <end position="769"/>
    </location>
</feature>
<evidence type="ECO:0000313" key="15">
    <source>
        <dbReference type="EMBL" id="SDL83695.1"/>
    </source>
</evidence>
<dbReference type="InterPro" id="IPR013320">
    <property type="entry name" value="ConA-like_dom_sf"/>
</dbReference>
<sequence length="1484" mass="167925">MKKQWIIVLSALLFLFFVVSASVEAADNSEPEWNNNPETFEVNREPAHATLMPYGSIKAALAGDRTVSSFYKSLNGDWRFHWSKNPEGRPEDFYKNSYDVSNWDTIQVPGNWQLQGFDYPIYTNITYPWTGYEQPEAPKAPTLYNPVGSYKRTFTIPDNWDGREVFLSFKGVESAFYVWINGEKVGYSEDSYTPAEFDISDYLHPGENSVAVEVYRWSDGSWLEDQDFVRLSGIFRDVYLYSTPSTHISDFTVTTDLDEAYVDASLDVEVDVQNFSESREANEYQVEAHLYNEDNKLVGKEPIKMDVRLDGKQAITRNGSQLIKNPKKWSAENPNLYKLVLVLKDSNGNIIETESSKIGFREFELKEGQMHLNGKPIVFKGVNRHEIDPDTGRNISEETMIKDIKLMKKFNINAVRTSHYPNNERWYELADEYGLYLIDETNLESHGANNILPASDPQWLDASLDRLESMIERDKNHPSVLIWSLGNEAGRGETFKKMAEWAHEADPTRLVHYEGDNRWTDIESHMYPSVTSVESYGKSGNDKPYILCEYAHAMGNSVGNLYKYWDVINKYPNLQGGFIWDWVDQSLREPTPVKKIVNDQSANPVDGRLFGESIEGEDGKAIDGYVSVPQEKKLDITEKQLTLEAWVKPEATSTHSPFIAKGDSQYALKQNGSRLEFFVYNQNLSNPWVTVSAPLPDNWEGNWHHVAGVYDGHTLKLYVDGQLLGEKAYDGEITSNAFAVNIGRNTEANRVTTAVIDQAAIHNRPLTAEELTSSREPDSSTVLWMDFNKVTEEEFEQKEYFAYGGDWGDNPNDGNFLANGLVFPDRTIQPELWEVKKMYQNIKVTGEDLIDGTINIQNDFLFTNLSNYDLEWKLKENDKTIEKGKEKKLNIEPGEIKQIDLGYSQPELTPGAEYWLNIRFTLSHKTDWANKGHIVASEQLKIPYEVPDQPVEDLSQMPSMKLEETNDSVTVEGDQFQLDFDKEAGTISSFSFRENQLIKEGPEPDFWRAPNDNDKGNGMPSRAATWREAGKNRTIDEVKVIPIGDKAVKINVQSTLPTTNTSSYSVSYVIYGSGDVVIDSTLRPGEDLPEIPAIGMELTLPKDYEAMTWFGRGPHENYWDRNKAADIGLYQSTVEEQFIPYLEPQETGNHTGVRWTTFTNKQGIGLMAIGQPSLEVGALHYTEQDLENHAHPYELEKKDDIFVSLDYHQMGLGGDDSWGARPHPEFTLQADKSYSYSYRLKPISNDQSAMEESNKLITTNLVKSIEVDGKTLQGFHPGKTEYTKHYLTGSLTEIPKVEAVPIDDHVDLEIVQAVEIPGQAIIKARSNDGLLEQTYTIQFETFDELYLSDMDWRSANSGWRSVQRDKSVEGNDLRLMTKDGVRQFEKGIGTHANSEIVFDLTGIGAKKFEATAGVDAEVGSSGSVTFEVYGDEEKLYESETKNGDTPADALSVDIEGVEILKLVVTDADDGNSYDHADWGNATIK</sequence>
<evidence type="ECO:0000256" key="10">
    <source>
        <dbReference type="RuleBase" id="RU361154"/>
    </source>
</evidence>
<dbReference type="Pfam" id="PF02929">
    <property type="entry name" value="Bgal_small_N"/>
    <property type="match status" value="1"/>
</dbReference>
<feature type="signal peptide" evidence="11">
    <location>
        <begin position="1"/>
        <end position="25"/>
    </location>
</feature>
<evidence type="ECO:0000313" key="16">
    <source>
        <dbReference type="Proteomes" id="UP000182347"/>
    </source>
</evidence>
<gene>
    <name evidence="15" type="ORF">SAMN05216244_0924</name>
</gene>
<dbReference type="SMART" id="SM00776">
    <property type="entry name" value="NPCBM"/>
    <property type="match status" value="1"/>
</dbReference>
<evidence type="ECO:0000256" key="9">
    <source>
        <dbReference type="ARBA" id="ARBA00032230"/>
    </source>
</evidence>
<evidence type="ECO:0000256" key="11">
    <source>
        <dbReference type="SAM" id="SignalP"/>
    </source>
</evidence>
<dbReference type="Gene3D" id="2.60.120.1060">
    <property type="entry name" value="NPCBM/NEW2 domain"/>
    <property type="match status" value="1"/>
</dbReference>
<dbReference type="GO" id="GO:0005990">
    <property type="term" value="P:lactose catabolic process"/>
    <property type="evidence" value="ECO:0007669"/>
    <property type="project" value="TreeGrafter"/>
</dbReference>
<comment type="catalytic activity">
    <reaction evidence="1 10">
        <text>Hydrolysis of terminal non-reducing beta-D-galactose residues in beta-D-galactosides.</text>
        <dbReference type="EC" id="3.2.1.23"/>
    </reaction>
</comment>
<dbReference type="InterPro" id="IPR006101">
    <property type="entry name" value="Glyco_hydro_2"/>
</dbReference>
<dbReference type="InterPro" id="IPR006102">
    <property type="entry name" value="Ig-like_GH2"/>
</dbReference>
<dbReference type="EMBL" id="FNHF01000001">
    <property type="protein sequence ID" value="SDL83695.1"/>
    <property type="molecule type" value="Genomic_DNA"/>
</dbReference>
<dbReference type="InterPro" id="IPR038637">
    <property type="entry name" value="NPCBM_sf"/>
</dbReference>
<dbReference type="InterPro" id="IPR013783">
    <property type="entry name" value="Ig-like_fold"/>
</dbReference>
<dbReference type="STRING" id="482461.SAMN05216244_0924"/>
<dbReference type="SUPFAM" id="SSF49303">
    <property type="entry name" value="beta-Galactosidase/glucuronidase domain"/>
    <property type="match status" value="2"/>
</dbReference>
<dbReference type="OrthoDB" id="9762066at2"/>
<dbReference type="PROSITE" id="PS00608">
    <property type="entry name" value="GLYCOSYL_HYDROL_F2_2"/>
    <property type="match status" value="1"/>
</dbReference>
<dbReference type="Pfam" id="PF08305">
    <property type="entry name" value="NPCBM"/>
    <property type="match status" value="1"/>
</dbReference>
<dbReference type="Pfam" id="PF13385">
    <property type="entry name" value="Laminin_G_3"/>
    <property type="match status" value="1"/>
</dbReference>
<dbReference type="Gene3D" id="3.20.20.80">
    <property type="entry name" value="Glycosidases"/>
    <property type="match status" value="2"/>
</dbReference>
<keyword evidence="5 11" id="KW-0732">Signal</keyword>
<evidence type="ECO:0000256" key="4">
    <source>
        <dbReference type="ARBA" id="ARBA00013303"/>
    </source>
</evidence>
<dbReference type="PANTHER" id="PTHR46323:SF2">
    <property type="entry name" value="BETA-GALACTOSIDASE"/>
    <property type="match status" value="1"/>
</dbReference>
<dbReference type="RefSeq" id="WP_074597655.1">
    <property type="nucleotide sequence ID" value="NZ_FNHF01000001.1"/>
</dbReference>
<dbReference type="GO" id="GO:0004565">
    <property type="term" value="F:beta-galactosidase activity"/>
    <property type="evidence" value="ECO:0007669"/>
    <property type="project" value="UniProtKB-EC"/>
</dbReference>
<dbReference type="Pfam" id="PF16353">
    <property type="entry name" value="LacZ_4"/>
    <property type="match status" value="1"/>
</dbReference>
<dbReference type="Gene3D" id="2.60.120.260">
    <property type="entry name" value="Galactose-binding domain-like"/>
    <property type="match status" value="1"/>
</dbReference>
<dbReference type="InterPro" id="IPR008979">
    <property type="entry name" value="Galactose-bd-like_sf"/>
</dbReference>
<evidence type="ECO:0000256" key="8">
    <source>
        <dbReference type="ARBA" id="ARBA00023295"/>
    </source>
</evidence>
<evidence type="ECO:0000256" key="2">
    <source>
        <dbReference type="ARBA" id="ARBA00007401"/>
    </source>
</evidence>
<dbReference type="GO" id="GO:0030246">
    <property type="term" value="F:carbohydrate binding"/>
    <property type="evidence" value="ECO:0007669"/>
    <property type="project" value="InterPro"/>
</dbReference>
<dbReference type="PRINTS" id="PR00132">
    <property type="entry name" value="GLHYDRLASE2"/>
</dbReference>
<evidence type="ECO:0000256" key="1">
    <source>
        <dbReference type="ARBA" id="ARBA00001412"/>
    </source>
</evidence>
<dbReference type="Pfam" id="PF02836">
    <property type="entry name" value="Glyco_hydro_2_C"/>
    <property type="match status" value="2"/>
</dbReference>
<keyword evidence="7" id="KW-1015">Disulfide bond</keyword>
<dbReference type="InterPro" id="IPR006103">
    <property type="entry name" value="Glyco_hydro_2_cat"/>
</dbReference>
<dbReference type="SUPFAM" id="SSF51445">
    <property type="entry name" value="(Trans)glycosidases"/>
    <property type="match status" value="2"/>
</dbReference>
<keyword evidence="6 10" id="KW-0378">Hydrolase</keyword>
<protein>
    <recommendedName>
        <fullName evidence="4 10">Beta-galactosidase</fullName>
        <ecNumber evidence="3 10">3.2.1.23</ecNumber>
    </recommendedName>
    <alternativeName>
        <fullName evidence="9 10">Lactase</fullName>
    </alternativeName>
</protein>
<dbReference type="GO" id="GO:0009341">
    <property type="term" value="C:beta-galactosidase complex"/>
    <property type="evidence" value="ECO:0007669"/>
    <property type="project" value="InterPro"/>
</dbReference>
<dbReference type="Gene3D" id="2.70.98.10">
    <property type="match status" value="1"/>
</dbReference>
<dbReference type="SUPFAM" id="SSF49785">
    <property type="entry name" value="Galactose-binding domain-like"/>
    <property type="match status" value="2"/>
</dbReference>
<keyword evidence="8 10" id="KW-0326">Glycosidase</keyword>
<reference evidence="16" key="1">
    <citation type="submission" date="2016-10" db="EMBL/GenBank/DDBJ databases">
        <authorList>
            <person name="Varghese N."/>
            <person name="Submissions S."/>
        </authorList>
    </citation>
    <scope>NUCLEOTIDE SEQUENCE [LARGE SCALE GENOMIC DNA]</scope>
    <source>
        <strain evidence="16">CGMCC 1.6199</strain>
    </source>
</reference>
<evidence type="ECO:0000256" key="3">
    <source>
        <dbReference type="ARBA" id="ARBA00012756"/>
    </source>
</evidence>
<evidence type="ECO:0000259" key="13">
    <source>
        <dbReference type="SMART" id="SM00776"/>
    </source>
</evidence>
<dbReference type="FunFam" id="2.60.40.10:FF:000680">
    <property type="entry name" value="Beta-galactosidase"/>
    <property type="match status" value="1"/>
</dbReference>
<feature type="chain" id="PRO_5010296184" description="Beta-galactosidase" evidence="11">
    <location>
        <begin position="26"/>
        <end position="1484"/>
    </location>
</feature>
<evidence type="ECO:0000259" key="14">
    <source>
        <dbReference type="SMART" id="SM01038"/>
    </source>
</evidence>
<dbReference type="InterPro" id="IPR006104">
    <property type="entry name" value="Glyco_hydro_2_N"/>
</dbReference>
<name>A0A1G9NCR3_9BACI</name>
<dbReference type="InterPro" id="IPR004199">
    <property type="entry name" value="B-gal_small/dom_5"/>
</dbReference>
<proteinExistence type="inferred from homology"/>
<dbReference type="SUPFAM" id="SSF49899">
    <property type="entry name" value="Concanavalin A-like lectins/glucanases"/>
    <property type="match status" value="1"/>
</dbReference>